<feature type="region of interest" description="Disordered" evidence="4">
    <location>
        <begin position="407"/>
        <end position="451"/>
    </location>
</feature>
<evidence type="ECO:0000256" key="3">
    <source>
        <dbReference type="ARBA" id="ARBA00023242"/>
    </source>
</evidence>
<dbReference type="Gramene" id="GBG91164">
    <property type="protein sequence ID" value="GBG91164"/>
    <property type="gene ID" value="CBR_g52045"/>
</dbReference>
<dbReference type="EMBL" id="BFEA01000878">
    <property type="protein sequence ID" value="GBG91164.1"/>
    <property type="molecule type" value="Genomic_DNA"/>
</dbReference>
<evidence type="ECO:0000256" key="4">
    <source>
        <dbReference type="SAM" id="MobiDB-lite"/>
    </source>
</evidence>
<evidence type="ECO:0000313" key="6">
    <source>
        <dbReference type="Proteomes" id="UP000265515"/>
    </source>
</evidence>
<feature type="compositionally biased region" description="Acidic residues" evidence="4">
    <location>
        <begin position="962"/>
        <end position="988"/>
    </location>
</feature>
<dbReference type="Proteomes" id="UP000265515">
    <property type="component" value="Unassembled WGS sequence"/>
</dbReference>
<feature type="compositionally biased region" description="Basic residues" evidence="4">
    <location>
        <begin position="1025"/>
        <end position="1035"/>
    </location>
</feature>
<evidence type="ECO:0008006" key="7">
    <source>
        <dbReference type="Google" id="ProtNLM"/>
    </source>
</evidence>
<feature type="compositionally biased region" description="Polar residues" evidence="4">
    <location>
        <begin position="9"/>
        <end position="22"/>
    </location>
</feature>
<feature type="compositionally biased region" description="Basic and acidic residues" evidence="4">
    <location>
        <begin position="739"/>
        <end position="770"/>
    </location>
</feature>
<protein>
    <recommendedName>
        <fullName evidence="7">DNA polymerase V</fullName>
    </recommendedName>
</protein>
<reference evidence="5 6" key="1">
    <citation type="journal article" date="2018" name="Cell">
        <title>The Chara Genome: Secondary Complexity and Implications for Plant Terrestrialization.</title>
        <authorList>
            <person name="Nishiyama T."/>
            <person name="Sakayama H."/>
            <person name="Vries J.D."/>
            <person name="Buschmann H."/>
            <person name="Saint-Marcoux D."/>
            <person name="Ullrich K.K."/>
            <person name="Haas F.B."/>
            <person name="Vanderstraeten L."/>
            <person name="Becker D."/>
            <person name="Lang D."/>
            <person name="Vosolsobe S."/>
            <person name="Rombauts S."/>
            <person name="Wilhelmsson P.K.I."/>
            <person name="Janitza P."/>
            <person name="Kern R."/>
            <person name="Heyl A."/>
            <person name="Rumpler F."/>
            <person name="Villalobos L.I.A.C."/>
            <person name="Clay J.M."/>
            <person name="Skokan R."/>
            <person name="Toyoda A."/>
            <person name="Suzuki Y."/>
            <person name="Kagoshima H."/>
            <person name="Schijlen E."/>
            <person name="Tajeshwar N."/>
            <person name="Catarino B."/>
            <person name="Hetherington A.J."/>
            <person name="Saltykova A."/>
            <person name="Bonnot C."/>
            <person name="Breuninger H."/>
            <person name="Symeonidi A."/>
            <person name="Radhakrishnan G.V."/>
            <person name="Van Nieuwerburgh F."/>
            <person name="Deforce D."/>
            <person name="Chang C."/>
            <person name="Karol K.G."/>
            <person name="Hedrich R."/>
            <person name="Ulvskov P."/>
            <person name="Glockner G."/>
            <person name="Delwiche C.F."/>
            <person name="Petrasek J."/>
            <person name="Van de Peer Y."/>
            <person name="Friml J."/>
            <person name="Beilby M."/>
            <person name="Dolan L."/>
            <person name="Kohara Y."/>
            <person name="Sugano S."/>
            <person name="Fujiyama A."/>
            <person name="Delaux P.-M."/>
            <person name="Quint M."/>
            <person name="TheiBen G."/>
            <person name="Hagemann M."/>
            <person name="Harholt J."/>
            <person name="Dunand C."/>
            <person name="Zachgo S."/>
            <person name="Langdale J."/>
            <person name="Maumus F."/>
            <person name="Straeten D.V.D."/>
            <person name="Gould S.B."/>
            <person name="Rensing S.A."/>
        </authorList>
    </citation>
    <scope>NUCLEOTIDE SEQUENCE [LARGE SCALE GENOMIC DNA]</scope>
    <source>
        <strain evidence="5 6">S276</strain>
    </source>
</reference>
<feature type="compositionally biased region" description="Acidic residues" evidence="4">
    <location>
        <begin position="999"/>
        <end position="1022"/>
    </location>
</feature>
<feature type="compositionally biased region" description="Basic and acidic residues" evidence="4">
    <location>
        <begin position="424"/>
        <end position="438"/>
    </location>
</feature>
<sequence>MGKQKGGAATQTQQKESAFRSTTSDRRGRDEEKMMTATGKGVVAGKGGVFQQPMVAARSPSSPQHVVKKGLQVPGNKGTAAAAAVRGALGAAVELAERGAVQVVDVESMKGLQIYWNLASIDDRVRQVATEALVKEIKEGQEAFERGGNDGNVSVGALLGGGDEVKELLKDCSPGLQYALRRLIRGMASSRQGARQGFSLALSRLMAEVECISGHVVLKLIDKALAITGSMKGIEARDNYNGRVFAFGAIVRSERLIGDGTEDGQADLAREVVDQVLQIATRKVFLREAAVQIVLDLASRLPSESLQRCIFSASTFTEWLTMDAEQAFPEAVRLACEMWEHLPASMIKDTPLLPDSGERSGFFKPSHLSVLVPALKASTHCHPRVHTVWRPIIDLLFSVSRTGVPMQASDVGKKKKDKKKKRKKDAEGPGDGEARATDGDGDPPLASSSATEAQLDEEVSSFWNVVVEGGLVTSSHERRALALQLLLLLLPRLRSSHLSIVLSRGIMQCLSDSLLSKDRTLHLSAKRWLQELVEWGEKEGEKSGIRVAVLAALQQQHGRGGFDKVLKDGGILRRLSDSLGKDESKQYLSFLKEQFHRPSPDPSRLENNADEEREEEQQKQEKRRMMAQREEDQMIWMIDQMCTVCKSRQLDILAKRELSLDVLKFLVVHAFFRVRKPVKGEKVCMPEIKSFWNDDLPKGVREVCATKLVGLVTAVRNLREPWGVRHSTANCQDGGAKNTSEERKDGRSGETVETEQGKSSKGSVEEKDNGQRSGSDAILFELIEWVEKIESLPVVTPVHQGSDDDQVVGRMIGSAVGMMKGQLKSSRGLDRSSREACMRLRSMCALLVLLRLQVMIEPGTLSETVRELLICCKKAFPDVLTELDVQGGEAEGEKDEPAFMDVLVDILLSLLAKPSAGVRDAAEKVFQSFSGMLTETGLQDMLRVLRRPVGDSRPVHLAGVQSDDDEEDEDVSESSDGDGEDHDEDESQDANGERKSEGSETDDDDDDSNDGNGEGDDEEEEDHLPKKRTLGGKKRGREEEQQQLGKEDKAGKSSGDESSDLEEGDDLDDEAMFRVDEKLAAMFKLRKEALGGGNAKESKLEQLRFKCRVLSLIERFLKNNSGSPFVVSMVWPLLKAMANAAVIEEGAEFTGKLGSVLKAGVCKGREIPKGDGVDITAVRHLHKRCVLMAFQSRHPLIGSAAEACSRWALRVLHANIENLALDGDATLAEVYVTALDRYFLKKTSRANLDAFLNVIRTYDWLGRGIISRVIVYCEKGKTEFCQVTALKLLLDILRVKGNAAHHGHPPPHKEGKGGTKDTAASPVPRTLAAATSPHIPEVGRLIHAMIKKKKKCQKSSWYADVLKVCKSLLEALTQVLSDVPGWARDLDLARLIRALEKKEDGDAFTPKVRAAEEALWTVCQSLSKESSTGDDSGKSREGGQLKKEKEKKKKKEKEGKGKSSLKLASATSDATTNGSADGVSTGDEHVGHGDTEEEEGLAEQKGKASNGEDCPSSSKKKKKKKAGHNEVTKEEAVGKKKDRSLKARKVA</sequence>
<feature type="compositionally biased region" description="Basic and acidic residues" evidence="4">
    <location>
        <begin position="1431"/>
        <end position="1444"/>
    </location>
</feature>
<dbReference type="OrthoDB" id="342531at2759"/>
<dbReference type="PANTHER" id="PTHR13213">
    <property type="entry name" value="MYB-BINDING PROTEIN 1A FAMILY MEMBER"/>
    <property type="match status" value="1"/>
</dbReference>
<comment type="similarity">
    <text evidence="2">Belongs to the MYBBP1A family.</text>
</comment>
<feature type="region of interest" description="Disordered" evidence="4">
    <location>
        <begin position="1424"/>
        <end position="1547"/>
    </location>
</feature>
<evidence type="ECO:0000256" key="1">
    <source>
        <dbReference type="ARBA" id="ARBA00004123"/>
    </source>
</evidence>
<gene>
    <name evidence="5" type="ORF">CBR_g52045</name>
</gene>
<evidence type="ECO:0000313" key="5">
    <source>
        <dbReference type="EMBL" id="GBG91164.1"/>
    </source>
</evidence>
<dbReference type="InterPro" id="IPR007015">
    <property type="entry name" value="DNA_pol_V/MYBBP1A"/>
</dbReference>
<feature type="compositionally biased region" description="Basic residues" evidence="4">
    <location>
        <begin position="1536"/>
        <end position="1547"/>
    </location>
</feature>
<dbReference type="PANTHER" id="PTHR13213:SF2">
    <property type="entry name" value="MYB-BINDING PROTEIN 1A"/>
    <property type="match status" value="1"/>
</dbReference>
<feature type="compositionally biased region" description="Basic residues" evidence="4">
    <location>
        <begin position="413"/>
        <end position="423"/>
    </location>
</feature>
<accession>A0A388M9A2</accession>
<feature type="region of interest" description="Disordered" evidence="4">
    <location>
        <begin position="595"/>
        <end position="626"/>
    </location>
</feature>
<comment type="caution">
    <text evidence="5">The sequence shown here is derived from an EMBL/GenBank/DDBJ whole genome shotgun (WGS) entry which is preliminary data.</text>
</comment>
<dbReference type="SUPFAM" id="SSF48371">
    <property type="entry name" value="ARM repeat"/>
    <property type="match status" value="1"/>
</dbReference>
<evidence type="ECO:0000256" key="2">
    <source>
        <dbReference type="ARBA" id="ARBA00006809"/>
    </source>
</evidence>
<keyword evidence="3" id="KW-0539">Nucleus</keyword>
<organism evidence="5 6">
    <name type="scientific">Chara braunii</name>
    <name type="common">Braun's stonewort</name>
    <dbReference type="NCBI Taxonomy" id="69332"/>
    <lineage>
        <taxon>Eukaryota</taxon>
        <taxon>Viridiplantae</taxon>
        <taxon>Streptophyta</taxon>
        <taxon>Charophyceae</taxon>
        <taxon>Charales</taxon>
        <taxon>Characeae</taxon>
        <taxon>Chara</taxon>
    </lineage>
</organism>
<dbReference type="STRING" id="69332.A0A388M9A2"/>
<dbReference type="InterPro" id="IPR016024">
    <property type="entry name" value="ARM-type_fold"/>
</dbReference>
<proteinExistence type="inferred from homology"/>
<feature type="region of interest" description="Disordered" evidence="4">
    <location>
        <begin position="726"/>
        <end position="772"/>
    </location>
</feature>
<feature type="compositionally biased region" description="Acidic residues" evidence="4">
    <location>
        <begin position="1057"/>
        <end position="1068"/>
    </location>
</feature>
<keyword evidence="6" id="KW-1185">Reference proteome</keyword>
<dbReference type="GO" id="GO:0006355">
    <property type="term" value="P:regulation of DNA-templated transcription"/>
    <property type="evidence" value="ECO:0007669"/>
    <property type="project" value="InterPro"/>
</dbReference>
<feature type="region of interest" description="Disordered" evidence="4">
    <location>
        <begin position="953"/>
        <end position="1068"/>
    </location>
</feature>
<feature type="compositionally biased region" description="Basic and acidic residues" evidence="4">
    <location>
        <begin position="1523"/>
        <end position="1535"/>
    </location>
</feature>
<name>A0A388M9A2_CHABU</name>
<feature type="region of interest" description="Disordered" evidence="4">
    <location>
        <begin position="1"/>
        <end position="39"/>
    </location>
</feature>
<comment type="subcellular location">
    <subcellularLocation>
        <location evidence="1">Nucleus</location>
    </subcellularLocation>
</comment>
<dbReference type="GO" id="GO:0005730">
    <property type="term" value="C:nucleolus"/>
    <property type="evidence" value="ECO:0007669"/>
    <property type="project" value="InterPro"/>
</dbReference>
<feature type="compositionally biased region" description="Basic and acidic residues" evidence="4">
    <location>
        <begin position="23"/>
        <end position="34"/>
    </location>
</feature>
<feature type="compositionally biased region" description="Basic and acidic residues" evidence="4">
    <location>
        <begin position="616"/>
        <end position="626"/>
    </location>
</feature>
<dbReference type="OMA" id="VWKHDDP"/>
<feature type="compositionally biased region" description="Basic and acidic residues" evidence="4">
    <location>
        <begin position="1036"/>
        <end position="1055"/>
    </location>
</feature>
<dbReference type="Pfam" id="PF04931">
    <property type="entry name" value="DNA_pol_phi"/>
    <property type="match status" value="1"/>
</dbReference>
<feature type="compositionally biased region" description="Polar residues" evidence="4">
    <location>
        <begin position="1465"/>
        <end position="1475"/>
    </location>
</feature>
<feature type="region of interest" description="Disordered" evidence="4">
    <location>
        <begin position="1300"/>
        <end position="1321"/>
    </location>
</feature>
<dbReference type="GO" id="GO:0003677">
    <property type="term" value="F:DNA binding"/>
    <property type="evidence" value="ECO:0007669"/>
    <property type="project" value="InterPro"/>
</dbReference>